<organism evidence="1 2">
    <name type="scientific">Actinopolyspora saharensis</name>
    <dbReference type="NCBI Taxonomy" id="995062"/>
    <lineage>
        <taxon>Bacteria</taxon>
        <taxon>Bacillati</taxon>
        <taxon>Actinomycetota</taxon>
        <taxon>Actinomycetes</taxon>
        <taxon>Actinopolysporales</taxon>
        <taxon>Actinopolysporaceae</taxon>
        <taxon>Actinopolyspora</taxon>
    </lineage>
</organism>
<dbReference type="Pfam" id="PF14430">
    <property type="entry name" value="Imm1"/>
    <property type="match status" value="1"/>
</dbReference>
<dbReference type="InterPro" id="IPR025680">
    <property type="entry name" value="DddI"/>
</dbReference>
<dbReference type="EMBL" id="FNKO01000001">
    <property type="protein sequence ID" value="SDQ22531.1"/>
    <property type="molecule type" value="Genomic_DNA"/>
</dbReference>
<protein>
    <recommendedName>
        <fullName evidence="3">Immunity protein Imm1</fullName>
    </recommendedName>
</protein>
<evidence type="ECO:0008006" key="3">
    <source>
        <dbReference type="Google" id="ProtNLM"/>
    </source>
</evidence>
<reference evidence="2" key="1">
    <citation type="submission" date="2016-10" db="EMBL/GenBank/DDBJ databases">
        <authorList>
            <person name="Varghese N."/>
            <person name="Submissions S."/>
        </authorList>
    </citation>
    <scope>NUCLEOTIDE SEQUENCE [LARGE SCALE GENOMIC DNA]</scope>
    <source>
        <strain evidence="2">DSM 45459</strain>
    </source>
</reference>
<keyword evidence="2" id="KW-1185">Reference proteome</keyword>
<accession>A0A1H0Z5W6</accession>
<gene>
    <name evidence="1" type="ORF">SAMN04489718_0849</name>
</gene>
<dbReference type="Proteomes" id="UP000199301">
    <property type="component" value="Unassembled WGS sequence"/>
</dbReference>
<dbReference type="RefSeq" id="WP_175454985.1">
    <property type="nucleotide sequence ID" value="NZ_FNKO01000001.1"/>
</dbReference>
<dbReference type="AlphaFoldDB" id="A0A1H0Z5W6"/>
<evidence type="ECO:0000313" key="2">
    <source>
        <dbReference type="Proteomes" id="UP000199301"/>
    </source>
</evidence>
<dbReference type="STRING" id="995062.SAMN04489718_0849"/>
<proteinExistence type="predicted"/>
<name>A0A1H0Z5W6_9ACTN</name>
<sequence>MTIRAKHFEFEPDSTVTKNLHESTLATGSDVETFLARLLDPNANEAILTHESRPTKQHPLTGRTPPDHSLRIAVAGGYGYAEYTGPGHWCQAVGDPASPEYHTSRSETMRAGNGLSFPTLTRLVTEFLETGELPQLVTWREQADPSVTHPS</sequence>
<evidence type="ECO:0000313" key="1">
    <source>
        <dbReference type="EMBL" id="SDQ22531.1"/>
    </source>
</evidence>